<evidence type="ECO:0000313" key="2">
    <source>
        <dbReference type="Proteomes" id="UP000327118"/>
    </source>
</evidence>
<name>A0A5N6Z502_9EURO</name>
<evidence type="ECO:0000313" key="1">
    <source>
        <dbReference type="EMBL" id="KAE8351739.1"/>
    </source>
</evidence>
<reference evidence="2" key="1">
    <citation type="submission" date="2019-04" db="EMBL/GenBank/DDBJ databases">
        <title>Friends and foes A comparative genomics studyof 23 Aspergillus species from section Flavi.</title>
        <authorList>
            <consortium name="DOE Joint Genome Institute"/>
            <person name="Kjaerbolling I."/>
            <person name="Vesth T."/>
            <person name="Frisvad J.C."/>
            <person name="Nybo J.L."/>
            <person name="Theobald S."/>
            <person name="Kildgaard S."/>
            <person name="Isbrandt T."/>
            <person name="Kuo A."/>
            <person name="Sato A."/>
            <person name="Lyhne E.K."/>
            <person name="Kogle M.E."/>
            <person name="Wiebenga A."/>
            <person name="Kun R.S."/>
            <person name="Lubbers R.J."/>
            <person name="Makela M.R."/>
            <person name="Barry K."/>
            <person name="Chovatia M."/>
            <person name="Clum A."/>
            <person name="Daum C."/>
            <person name="Haridas S."/>
            <person name="He G."/>
            <person name="LaButti K."/>
            <person name="Lipzen A."/>
            <person name="Mondo S."/>
            <person name="Riley R."/>
            <person name="Salamov A."/>
            <person name="Simmons B.A."/>
            <person name="Magnuson J.K."/>
            <person name="Henrissat B."/>
            <person name="Mortensen U.H."/>
            <person name="Larsen T.O."/>
            <person name="Devries R.P."/>
            <person name="Grigoriev I.V."/>
            <person name="Machida M."/>
            <person name="Baker S.E."/>
            <person name="Andersen M.R."/>
        </authorList>
    </citation>
    <scope>NUCLEOTIDE SEQUENCE [LARGE SCALE GENOMIC DNA]</scope>
    <source>
        <strain evidence="2">CBS 553.77</strain>
    </source>
</reference>
<dbReference type="Proteomes" id="UP000327118">
    <property type="component" value="Unassembled WGS sequence"/>
</dbReference>
<sequence>MYVCMYVCTIHSVHIIQQISRSYARICSVTLHDLHPVIVNNFQNPTLYERKKKKK</sequence>
<dbReference type="AlphaFoldDB" id="A0A5N6Z502"/>
<protein>
    <submittedName>
        <fullName evidence="1">Uncharacterized protein</fullName>
    </submittedName>
</protein>
<organism evidence="1 2">
    <name type="scientific">Aspergillus coremiiformis</name>
    <dbReference type="NCBI Taxonomy" id="138285"/>
    <lineage>
        <taxon>Eukaryota</taxon>
        <taxon>Fungi</taxon>
        <taxon>Dikarya</taxon>
        <taxon>Ascomycota</taxon>
        <taxon>Pezizomycotina</taxon>
        <taxon>Eurotiomycetes</taxon>
        <taxon>Eurotiomycetidae</taxon>
        <taxon>Eurotiales</taxon>
        <taxon>Aspergillaceae</taxon>
        <taxon>Aspergillus</taxon>
        <taxon>Aspergillus subgen. Circumdati</taxon>
    </lineage>
</organism>
<accession>A0A5N6Z502</accession>
<keyword evidence="2" id="KW-1185">Reference proteome</keyword>
<dbReference type="EMBL" id="ML739157">
    <property type="protein sequence ID" value="KAE8351739.1"/>
    <property type="molecule type" value="Genomic_DNA"/>
</dbReference>
<feature type="non-terminal residue" evidence="1">
    <location>
        <position position="55"/>
    </location>
</feature>
<proteinExistence type="predicted"/>
<gene>
    <name evidence="1" type="ORF">BDV28DRAFT_136507</name>
</gene>